<evidence type="ECO:0000313" key="2">
    <source>
        <dbReference type="Proteomes" id="UP000070058"/>
    </source>
</evidence>
<dbReference type="EMBL" id="LSZQ01000026">
    <property type="protein sequence ID" value="KXU36964.1"/>
    <property type="molecule type" value="Genomic_DNA"/>
</dbReference>
<organism evidence="1 2">
    <name type="scientific">Cephaloticoccus primus</name>
    <dbReference type="NCBI Taxonomy" id="1548207"/>
    <lineage>
        <taxon>Bacteria</taxon>
        <taxon>Pseudomonadati</taxon>
        <taxon>Verrucomicrobiota</taxon>
        <taxon>Opitutia</taxon>
        <taxon>Opitutales</taxon>
        <taxon>Opitutaceae</taxon>
        <taxon>Cephaloticoccus</taxon>
    </lineage>
</organism>
<keyword evidence="2" id="KW-1185">Reference proteome</keyword>
<evidence type="ECO:0000313" key="1">
    <source>
        <dbReference type="EMBL" id="KXU36964.1"/>
    </source>
</evidence>
<name>A0A139SR29_9BACT</name>
<comment type="caution">
    <text evidence="1">The sequence shown here is derived from an EMBL/GenBank/DDBJ whole genome shotgun (WGS) entry which is preliminary data.</text>
</comment>
<gene>
    <name evidence="1" type="ORF">AXK11_03090</name>
</gene>
<dbReference type="AlphaFoldDB" id="A0A139SR29"/>
<sequence length="162" mass="18444">MARAVEVPFKPLWTKRILKETYRIQTGSLDWEPRRAMSFRASLSDQYPTNRVSGYERYLPLCRNGEPGGHVLACALAARADKIVTHSLRNFRAERLAPWAGRVLHPDDYLLELYLLFPECVLRILRAHEVATEELLSTLAPHAPEFAKAVLADETHIDGTLH</sequence>
<proteinExistence type="predicted"/>
<accession>A0A139SR29</accession>
<protein>
    <submittedName>
        <fullName evidence="1">Uncharacterized protein</fullName>
    </submittedName>
</protein>
<dbReference type="Proteomes" id="UP000070058">
    <property type="component" value="Unassembled WGS sequence"/>
</dbReference>
<reference evidence="2" key="1">
    <citation type="submission" date="2016-02" db="EMBL/GenBank/DDBJ databases">
        <authorList>
            <person name="Sanders J.G."/>
            <person name="Lin J.Y."/>
            <person name="Wertz J.T."/>
            <person name="Russell J.A."/>
            <person name="Moreau C.S."/>
            <person name="Powell S."/>
        </authorList>
    </citation>
    <scope>NUCLEOTIDE SEQUENCE [LARGE SCALE GENOMIC DNA]</scope>
    <source>
        <strain evidence="2">CAG34</strain>
    </source>
</reference>